<gene>
    <name evidence="1" type="ORF">Taro_039267</name>
</gene>
<proteinExistence type="predicted"/>
<accession>A0A843WR22</accession>
<comment type="caution">
    <text evidence="1">The sequence shown here is derived from an EMBL/GenBank/DDBJ whole genome shotgun (WGS) entry which is preliminary data.</text>
</comment>
<evidence type="ECO:0000313" key="1">
    <source>
        <dbReference type="EMBL" id="MQM06444.1"/>
    </source>
</evidence>
<organism evidence="1 2">
    <name type="scientific">Colocasia esculenta</name>
    <name type="common">Wild taro</name>
    <name type="synonym">Arum esculentum</name>
    <dbReference type="NCBI Taxonomy" id="4460"/>
    <lineage>
        <taxon>Eukaryota</taxon>
        <taxon>Viridiplantae</taxon>
        <taxon>Streptophyta</taxon>
        <taxon>Embryophyta</taxon>
        <taxon>Tracheophyta</taxon>
        <taxon>Spermatophyta</taxon>
        <taxon>Magnoliopsida</taxon>
        <taxon>Liliopsida</taxon>
        <taxon>Araceae</taxon>
        <taxon>Aroideae</taxon>
        <taxon>Colocasieae</taxon>
        <taxon>Colocasia</taxon>
    </lineage>
</organism>
<keyword evidence="2" id="KW-1185">Reference proteome</keyword>
<dbReference type="AlphaFoldDB" id="A0A843WR22"/>
<evidence type="ECO:0000313" key="2">
    <source>
        <dbReference type="Proteomes" id="UP000652761"/>
    </source>
</evidence>
<dbReference type="EMBL" id="NMUH01003627">
    <property type="protein sequence ID" value="MQM06444.1"/>
    <property type="molecule type" value="Genomic_DNA"/>
</dbReference>
<name>A0A843WR22_COLES</name>
<reference evidence="1" key="1">
    <citation type="submission" date="2017-07" db="EMBL/GenBank/DDBJ databases">
        <title>Taro Niue Genome Assembly and Annotation.</title>
        <authorList>
            <person name="Atibalentja N."/>
            <person name="Keating K."/>
            <person name="Fields C.J."/>
        </authorList>
    </citation>
    <scope>NUCLEOTIDE SEQUENCE</scope>
    <source>
        <strain evidence="1">Niue_2</strain>
        <tissue evidence="1">Leaf</tissue>
    </source>
</reference>
<protein>
    <submittedName>
        <fullName evidence="1">Uncharacterized protein</fullName>
    </submittedName>
</protein>
<dbReference type="Proteomes" id="UP000652761">
    <property type="component" value="Unassembled WGS sequence"/>
</dbReference>
<sequence length="83" mass="8882">MSESRVAFLQVLEVASFSTGSECELQESVAAVAVCACYECSCWFTRAVVGFVVSLRIHVGVSRRLREPTYGVAFTGAVAVSSI</sequence>